<reference evidence="2 3" key="1">
    <citation type="submission" date="2024-01" db="EMBL/GenBank/DDBJ databases">
        <title>Comparative genomics of Cryptococcus and Kwoniella reveals pathogenesis evolution and contrasting modes of karyotype evolution via chromosome fusion or intercentromeric recombination.</title>
        <authorList>
            <person name="Coelho M.A."/>
            <person name="David-Palma M."/>
            <person name="Shea T."/>
            <person name="Bowers K."/>
            <person name="McGinley-Smith S."/>
            <person name="Mohammad A.W."/>
            <person name="Gnirke A."/>
            <person name="Yurkov A.M."/>
            <person name="Nowrousian M."/>
            <person name="Sun S."/>
            <person name="Cuomo C.A."/>
            <person name="Heitman J."/>
        </authorList>
    </citation>
    <scope>NUCLEOTIDE SEQUENCE [LARGE SCALE GENOMIC DNA]</scope>
    <source>
        <strain evidence="2">CBS 11374</strain>
    </source>
</reference>
<keyword evidence="1" id="KW-0472">Membrane</keyword>
<evidence type="ECO:0008006" key="4">
    <source>
        <dbReference type="Google" id="ProtNLM"/>
    </source>
</evidence>
<organism evidence="2 3">
    <name type="scientific">Kwoniella shivajii</name>
    <dbReference type="NCBI Taxonomy" id="564305"/>
    <lineage>
        <taxon>Eukaryota</taxon>
        <taxon>Fungi</taxon>
        <taxon>Dikarya</taxon>
        <taxon>Basidiomycota</taxon>
        <taxon>Agaricomycotina</taxon>
        <taxon>Tremellomycetes</taxon>
        <taxon>Tremellales</taxon>
        <taxon>Cryptococcaceae</taxon>
        <taxon>Kwoniella</taxon>
    </lineage>
</organism>
<gene>
    <name evidence="2" type="ORF">IL334_001102</name>
</gene>
<evidence type="ECO:0000313" key="2">
    <source>
        <dbReference type="EMBL" id="WRT64173.1"/>
    </source>
</evidence>
<keyword evidence="1" id="KW-0812">Transmembrane</keyword>
<keyword evidence="3" id="KW-1185">Reference proteome</keyword>
<evidence type="ECO:0000313" key="3">
    <source>
        <dbReference type="Proteomes" id="UP001329825"/>
    </source>
</evidence>
<sequence>MSTTTVPYWPPGWSYFAVYGPMIVGLGFSFLLLGIVLASRYFLRFQEDRLQIKLLFICLLTTADTTLLWAQMFKIFDRPGDFLWTLDIQTGHIGWGRAITSSICTFIVQGYMIHIFFTFALALRAGDDSKMVRSLIWSFRILLCCLVVLGMVTSWIAPIYARDIASENTAAVNDKKHKLLTLFWNLQYSSQFSVDFILTVIFSIYLHCVRTGFKTTNSIINSLVIILLRNGFLVTSLQLASLLLYTLTKSYWILLPGAVSSKLYVLTALSLVTKPRAVQQRSLEEGLRPPQGITRPLSEAEFISSSKLLRSTTCQVCRSRSIGSSGQVQRKYENASPRLNLSFMEFISHHDNNEFPLEETIPVTVEDFKDILPNPVSDYPTGRLSEEKDII</sequence>
<proteinExistence type="predicted"/>
<dbReference type="GeneID" id="87953233"/>
<feature type="transmembrane region" description="Helical" evidence="1">
    <location>
        <begin position="93"/>
        <end position="123"/>
    </location>
</feature>
<evidence type="ECO:0000256" key="1">
    <source>
        <dbReference type="SAM" id="Phobius"/>
    </source>
</evidence>
<feature type="transmembrane region" description="Helical" evidence="1">
    <location>
        <begin position="220"/>
        <end position="245"/>
    </location>
</feature>
<feature type="transmembrane region" description="Helical" evidence="1">
    <location>
        <begin position="135"/>
        <end position="157"/>
    </location>
</feature>
<dbReference type="RefSeq" id="XP_062788913.1">
    <property type="nucleotide sequence ID" value="XM_062932862.1"/>
</dbReference>
<keyword evidence="1" id="KW-1133">Transmembrane helix</keyword>
<feature type="transmembrane region" description="Helical" evidence="1">
    <location>
        <begin position="251"/>
        <end position="272"/>
    </location>
</feature>
<name>A0ABZ1CR62_9TREE</name>
<dbReference type="Proteomes" id="UP001329825">
    <property type="component" value="Chromosome 1"/>
</dbReference>
<protein>
    <recommendedName>
        <fullName evidence="4">Integral membrane protein</fullName>
    </recommendedName>
</protein>
<feature type="transmembrane region" description="Helical" evidence="1">
    <location>
        <begin position="188"/>
        <end position="208"/>
    </location>
</feature>
<feature type="transmembrane region" description="Helical" evidence="1">
    <location>
        <begin position="16"/>
        <end position="42"/>
    </location>
</feature>
<dbReference type="EMBL" id="CP141881">
    <property type="protein sequence ID" value="WRT64173.1"/>
    <property type="molecule type" value="Genomic_DNA"/>
</dbReference>
<accession>A0ABZ1CR62</accession>
<feature type="transmembrane region" description="Helical" evidence="1">
    <location>
        <begin position="54"/>
        <end position="73"/>
    </location>
</feature>